<dbReference type="EMBL" id="CM007386">
    <property type="protein sequence ID" value="ONK66278.1"/>
    <property type="molecule type" value="Genomic_DNA"/>
</dbReference>
<dbReference type="Proteomes" id="UP000243459">
    <property type="component" value="Chromosome 6"/>
</dbReference>
<proteinExistence type="predicted"/>
<gene>
    <name evidence="2" type="ORF">A4U43_C06F6050</name>
</gene>
<sequence length="143" mass="15783">MSSRGDLDNDGSEMDEERDENFKNETENNHGSYIGFNPCIEELEMLLEAYFMQIDGQSHDLSPPTKSLILKISSSRSGDFDSIAIASAKSRTRIADPRQDSVRVEIGYRGKVREDPIAKEALAGKVDANGESDASNPPLDLVF</sequence>
<organism evidence="2 3">
    <name type="scientific">Asparagus officinalis</name>
    <name type="common">Garden asparagus</name>
    <dbReference type="NCBI Taxonomy" id="4686"/>
    <lineage>
        <taxon>Eukaryota</taxon>
        <taxon>Viridiplantae</taxon>
        <taxon>Streptophyta</taxon>
        <taxon>Embryophyta</taxon>
        <taxon>Tracheophyta</taxon>
        <taxon>Spermatophyta</taxon>
        <taxon>Magnoliopsida</taxon>
        <taxon>Liliopsida</taxon>
        <taxon>Asparagales</taxon>
        <taxon>Asparagaceae</taxon>
        <taxon>Asparagoideae</taxon>
        <taxon>Asparagus</taxon>
    </lineage>
</organism>
<dbReference type="AlphaFoldDB" id="A0A5P1EJW4"/>
<evidence type="ECO:0000313" key="2">
    <source>
        <dbReference type="EMBL" id="ONK66278.1"/>
    </source>
</evidence>
<feature type="region of interest" description="Disordered" evidence="1">
    <location>
        <begin position="124"/>
        <end position="143"/>
    </location>
</feature>
<feature type="region of interest" description="Disordered" evidence="1">
    <location>
        <begin position="1"/>
        <end position="33"/>
    </location>
</feature>
<protein>
    <submittedName>
        <fullName evidence="2">Uncharacterized protein</fullName>
    </submittedName>
</protein>
<reference evidence="3" key="1">
    <citation type="journal article" date="2017" name="Nat. Commun.">
        <title>The asparagus genome sheds light on the origin and evolution of a young Y chromosome.</title>
        <authorList>
            <person name="Harkess A."/>
            <person name="Zhou J."/>
            <person name="Xu C."/>
            <person name="Bowers J.E."/>
            <person name="Van der Hulst R."/>
            <person name="Ayyampalayam S."/>
            <person name="Mercati F."/>
            <person name="Riccardi P."/>
            <person name="McKain M.R."/>
            <person name="Kakrana A."/>
            <person name="Tang H."/>
            <person name="Ray J."/>
            <person name="Groenendijk J."/>
            <person name="Arikit S."/>
            <person name="Mathioni S.M."/>
            <person name="Nakano M."/>
            <person name="Shan H."/>
            <person name="Telgmann-Rauber A."/>
            <person name="Kanno A."/>
            <person name="Yue Z."/>
            <person name="Chen H."/>
            <person name="Li W."/>
            <person name="Chen Y."/>
            <person name="Xu X."/>
            <person name="Zhang Y."/>
            <person name="Luo S."/>
            <person name="Chen H."/>
            <person name="Gao J."/>
            <person name="Mao Z."/>
            <person name="Pires J.C."/>
            <person name="Luo M."/>
            <person name="Kudrna D."/>
            <person name="Wing R.A."/>
            <person name="Meyers B.C."/>
            <person name="Yi K."/>
            <person name="Kong H."/>
            <person name="Lavrijsen P."/>
            <person name="Sunseri F."/>
            <person name="Falavigna A."/>
            <person name="Ye Y."/>
            <person name="Leebens-Mack J.H."/>
            <person name="Chen G."/>
        </authorList>
    </citation>
    <scope>NUCLEOTIDE SEQUENCE [LARGE SCALE GENOMIC DNA]</scope>
    <source>
        <strain evidence="3">cv. DH0086</strain>
    </source>
</reference>
<feature type="compositionally biased region" description="Acidic residues" evidence="1">
    <location>
        <begin position="8"/>
        <end position="19"/>
    </location>
</feature>
<name>A0A5P1EJW4_ASPOF</name>
<evidence type="ECO:0000313" key="3">
    <source>
        <dbReference type="Proteomes" id="UP000243459"/>
    </source>
</evidence>
<accession>A0A5P1EJW4</accession>
<dbReference type="Gramene" id="ONK66278">
    <property type="protein sequence ID" value="ONK66278"/>
    <property type="gene ID" value="A4U43_C06F6050"/>
</dbReference>
<evidence type="ECO:0000256" key="1">
    <source>
        <dbReference type="SAM" id="MobiDB-lite"/>
    </source>
</evidence>
<keyword evidence="3" id="KW-1185">Reference proteome</keyword>